<reference evidence="8" key="2">
    <citation type="journal article" date="2017" name="Nat. Plants">
        <title>The Aegilops tauschii genome reveals multiple impacts of transposons.</title>
        <authorList>
            <person name="Zhao G."/>
            <person name="Zou C."/>
            <person name="Li K."/>
            <person name="Wang K."/>
            <person name="Li T."/>
            <person name="Gao L."/>
            <person name="Zhang X."/>
            <person name="Wang H."/>
            <person name="Yang Z."/>
            <person name="Liu X."/>
            <person name="Jiang W."/>
            <person name="Mao L."/>
            <person name="Kong X."/>
            <person name="Jiao Y."/>
            <person name="Jia J."/>
        </authorList>
    </citation>
    <scope>NUCLEOTIDE SEQUENCE [LARGE SCALE GENOMIC DNA]</scope>
    <source>
        <strain evidence="8">cv. AL8/78</strain>
    </source>
</reference>
<feature type="compositionally biased region" description="Basic residues" evidence="5">
    <location>
        <begin position="1"/>
        <end position="15"/>
    </location>
</feature>
<dbReference type="EnsemblPlants" id="AET6Gv20025100.2">
    <property type="protein sequence ID" value="AET6Gv20025100.2"/>
    <property type="gene ID" value="AET6Gv20025100"/>
</dbReference>
<sequence>MGLRDKKRNQRRVLSRRSAGPKTGEGKDFLPLEGKEQRVREKKQPEEPESTATVLYIGHIPHGFYEDQMQGFFQQFGAVKRVRVARNRKVSFTASQGIRYLCVCFLQPSDLLFGDVFRQGSPSIMDSLSLRTLRWRRLWLMR</sequence>
<dbReference type="PROSITE" id="PS50102">
    <property type="entry name" value="RRM"/>
    <property type="match status" value="1"/>
</dbReference>
<dbReference type="InterPro" id="IPR012677">
    <property type="entry name" value="Nucleotide-bd_a/b_plait_sf"/>
</dbReference>
<evidence type="ECO:0000256" key="2">
    <source>
        <dbReference type="ARBA" id="ARBA00022884"/>
    </source>
</evidence>
<name>A0A453MQ04_AEGTS</name>
<evidence type="ECO:0000256" key="3">
    <source>
        <dbReference type="ARBA" id="ARBA00023242"/>
    </source>
</evidence>
<accession>A0A453MQ04</accession>
<keyword evidence="3" id="KW-0539">Nucleus</keyword>
<evidence type="ECO:0000313" key="7">
    <source>
        <dbReference type="EnsemblPlants" id="AET6Gv20025100.2"/>
    </source>
</evidence>
<evidence type="ECO:0000256" key="5">
    <source>
        <dbReference type="SAM" id="MobiDB-lite"/>
    </source>
</evidence>
<reference evidence="7" key="5">
    <citation type="journal article" date="2021" name="G3 (Bethesda)">
        <title>Aegilops tauschii genome assembly Aet v5.0 features greater sequence contiguity and improved annotation.</title>
        <authorList>
            <person name="Wang L."/>
            <person name="Zhu T."/>
            <person name="Rodriguez J.C."/>
            <person name="Deal K.R."/>
            <person name="Dubcovsky J."/>
            <person name="McGuire P.E."/>
            <person name="Lux T."/>
            <person name="Spannagl M."/>
            <person name="Mayer K.F.X."/>
            <person name="Baldrich P."/>
            <person name="Meyers B.C."/>
            <person name="Huo N."/>
            <person name="Gu Y.Q."/>
            <person name="Zhou H."/>
            <person name="Devos K.M."/>
            <person name="Bennetzen J.L."/>
            <person name="Unver T."/>
            <person name="Budak H."/>
            <person name="Gulick P.J."/>
            <person name="Galiba G."/>
            <person name="Kalapos B."/>
            <person name="Nelson D.R."/>
            <person name="Li P."/>
            <person name="You F.M."/>
            <person name="Luo M.C."/>
            <person name="Dvorak J."/>
        </authorList>
    </citation>
    <scope>NUCLEOTIDE SEQUENCE [LARGE SCALE GENOMIC DNA]</scope>
    <source>
        <strain evidence="7">cv. AL8/78</strain>
    </source>
</reference>
<dbReference type="Gene3D" id="3.30.70.330">
    <property type="match status" value="1"/>
</dbReference>
<feature type="region of interest" description="Disordered" evidence="5">
    <location>
        <begin position="1"/>
        <end position="52"/>
    </location>
</feature>
<reference evidence="8" key="1">
    <citation type="journal article" date="2014" name="Science">
        <title>Ancient hybridizations among the ancestral genomes of bread wheat.</title>
        <authorList>
            <consortium name="International Wheat Genome Sequencing Consortium,"/>
            <person name="Marcussen T."/>
            <person name="Sandve S.R."/>
            <person name="Heier L."/>
            <person name="Spannagl M."/>
            <person name="Pfeifer M."/>
            <person name="Jakobsen K.S."/>
            <person name="Wulff B.B."/>
            <person name="Steuernagel B."/>
            <person name="Mayer K.F."/>
            <person name="Olsen O.A."/>
        </authorList>
    </citation>
    <scope>NUCLEOTIDE SEQUENCE [LARGE SCALE GENOMIC DNA]</scope>
    <source>
        <strain evidence="8">cv. AL8/78</strain>
    </source>
</reference>
<dbReference type="Gramene" id="AET6Gv20025100.2">
    <property type="protein sequence ID" value="AET6Gv20025100.2"/>
    <property type="gene ID" value="AET6Gv20025100"/>
</dbReference>
<dbReference type="SUPFAM" id="SSF54928">
    <property type="entry name" value="RNA-binding domain, RBD"/>
    <property type="match status" value="1"/>
</dbReference>
<dbReference type="Proteomes" id="UP000015105">
    <property type="component" value="Chromosome 6D"/>
</dbReference>
<reference evidence="7" key="4">
    <citation type="submission" date="2019-03" db="UniProtKB">
        <authorList>
            <consortium name="EnsemblPlants"/>
        </authorList>
    </citation>
    <scope>IDENTIFICATION</scope>
</reference>
<proteinExistence type="predicted"/>
<dbReference type="InterPro" id="IPR035979">
    <property type="entry name" value="RBD_domain_sf"/>
</dbReference>
<feature type="domain" description="RRM" evidence="6">
    <location>
        <begin position="53"/>
        <end position="101"/>
    </location>
</feature>
<dbReference type="AlphaFoldDB" id="A0A453MQ04"/>
<dbReference type="PANTHER" id="PTHR46754">
    <property type="entry name" value="MKI67 FHA DOMAIN-INTERACTING NUCLEOLAR PHOSPHOPROTEIN"/>
    <property type="match status" value="1"/>
</dbReference>
<evidence type="ECO:0000313" key="8">
    <source>
        <dbReference type="Proteomes" id="UP000015105"/>
    </source>
</evidence>
<evidence type="ECO:0000256" key="1">
    <source>
        <dbReference type="ARBA" id="ARBA00004604"/>
    </source>
</evidence>
<evidence type="ECO:0000259" key="6">
    <source>
        <dbReference type="PROSITE" id="PS50102"/>
    </source>
</evidence>
<comment type="subcellular location">
    <subcellularLocation>
        <location evidence="1">Nucleus</location>
        <location evidence="1">Nucleolus</location>
    </subcellularLocation>
</comment>
<feature type="compositionally biased region" description="Basic and acidic residues" evidence="5">
    <location>
        <begin position="24"/>
        <end position="46"/>
    </location>
</feature>
<dbReference type="GO" id="GO:0003723">
    <property type="term" value="F:RNA binding"/>
    <property type="evidence" value="ECO:0007669"/>
    <property type="project" value="UniProtKB-UniRule"/>
</dbReference>
<organism evidence="7 8">
    <name type="scientific">Aegilops tauschii subsp. strangulata</name>
    <name type="common">Goatgrass</name>
    <dbReference type="NCBI Taxonomy" id="200361"/>
    <lineage>
        <taxon>Eukaryota</taxon>
        <taxon>Viridiplantae</taxon>
        <taxon>Streptophyta</taxon>
        <taxon>Embryophyta</taxon>
        <taxon>Tracheophyta</taxon>
        <taxon>Spermatophyta</taxon>
        <taxon>Magnoliopsida</taxon>
        <taxon>Liliopsida</taxon>
        <taxon>Poales</taxon>
        <taxon>Poaceae</taxon>
        <taxon>BOP clade</taxon>
        <taxon>Pooideae</taxon>
        <taxon>Triticodae</taxon>
        <taxon>Triticeae</taxon>
        <taxon>Triticinae</taxon>
        <taxon>Aegilops</taxon>
    </lineage>
</organism>
<keyword evidence="8" id="KW-1185">Reference proteome</keyword>
<evidence type="ECO:0000256" key="4">
    <source>
        <dbReference type="PROSITE-ProRule" id="PRU00176"/>
    </source>
</evidence>
<keyword evidence="2 4" id="KW-0694">RNA-binding</keyword>
<dbReference type="InterPro" id="IPR000504">
    <property type="entry name" value="RRM_dom"/>
</dbReference>
<reference evidence="7" key="3">
    <citation type="journal article" date="2017" name="Nature">
        <title>Genome sequence of the progenitor of the wheat D genome Aegilops tauschii.</title>
        <authorList>
            <person name="Luo M.C."/>
            <person name="Gu Y.Q."/>
            <person name="Puiu D."/>
            <person name="Wang H."/>
            <person name="Twardziok S.O."/>
            <person name="Deal K.R."/>
            <person name="Huo N."/>
            <person name="Zhu T."/>
            <person name="Wang L."/>
            <person name="Wang Y."/>
            <person name="McGuire P.E."/>
            <person name="Liu S."/>
            <person name="Long H."/>
            <person name="Ramasamy R.K."/>
            <person name="Rodriguez J.C."/>
            <person name="Van S.L."/>
            <person name="Yuan L."/>
            <person name="Wang Z."/>
            <person name="Xia Z."/>
            <person name="Xiao L."/>
            <person name="Anderson O.D."/>
            <person name="Ouyang S."/>
            <person name="Liang Y."/>
            <person name="Zimin A.V."/>
            <person name="Pertea G."/>
            <person name="Qi P."/>
            <person name="Bennetzen J.L."/>
            <person name="Dai X."/>
            <person name="Dawson M.W."/>
            <person name="Muller H.G."/>
            <person name="Kugler K."/>
            <person name="Rivarola-Duarte L."/>
            <person name="Spannagl M."/>
            <person name="Mayer K.F.X."/>
            <person name="Lu F.H."/>
            <person name="Bevan M.W."/>
            <person name="Leroy P."/>
            <person name="Li P."/>
            <person name="You F.M."/>
            <person name="Sun Q."/>
            <person name="Liu Z."/>
            <person name="Lyons E."/>
            <person name="Wicker T."/>
            <person name="Salzberg S.L."/>
            <person name="Devos K.M."/>
            <person name="Dvorak J."/>
        </authorList>
    </citation>
    <scope>NUCLEOTIDE SEQUENCE [LARGE SCALE GENOMIC DNA]</scope>
    <source>
        <strain evidence="7">cv. AL8/78</strain>
    </source>
</reference>
<dbReference type="GO" id="GO:0005730">
    <property type="term" value="C:nucleolus"/>
    <property type="evidence" value="ECO:0007669"/>
    <property type="project" value="UniProtKB-SubCell"/>
</dbReference>
<protein>
    <recommendedName>
        <fullName evidence="6">RRM domain-containing protein</fullName>
    </recommendedName>
</protein>